<reference evidence="2" key="2">
    <citation type="submission" date="2023-06" db="EMBL/GenBank/DDBJ databases">
        <authorList>
            <consortium name="Lawrence Berkeley National Laboratory"/>
            <person name="Mondo S.J."/>
            <person name="Hensen N."/>
            <person name="Bonometti L."/>
            <person name="Westerberg I."/>
            <person name="Brannstrom I.O."/>
            <person name="Guillou S."/>
            <person name="Cros-Aarteil S."/>
            <person name="Calhoun S."/>
            <person name="Haridas S."/>
            <person name="Kuo A."/>
            <person name="Pangilinan J."/>
            <person name="Riley R."/>
            <person name="Labutti K."/>
            <person name="Andreopoulos B."/>
            <person name="Lipzen A."/>
            <person name="Chen C."/>
            <person name="Yanf M."/>
            <person name="Daum C."/>
            <person name="Ng V."/>
            <person name="Clum A."/>
            <person name="Steindorff A."/>
            <person name="Ohm R."/>
            <person name="Martin F."/>
            <person name="Silar P."/>
            <person name="Natvig D."/>
            <person name="Lalanne C."/>
            <person name="Gautier V."/>
            <person name="Ament-Velasquez S.L."/>
            <person name="Kruys A."/>
            <person name="Hutchinson M.I."/>
            <person name="Powell A.J."/>
            <person name="Barry K."/>
            <person name="Miller A.N."/>
            <person name="Grigoriev I.V."/>
            <person name="Debuchy R."/>
            <person name="Gladieux P."/>
            <person name="Thoren M.H."/>
            <person name="Johannesson H."/>
        </authorList>
    </citation>
    <scope>NUCLEOTIDE SEQUENCE</scope>
    <source>
        <strain evidence="2">CBS 626.80</strain>
    </source>
</reference>
<feature type="region of interest" description="Disordered" evidence="1">
    <location>
        <begin position="1"/>
        <end position="89"/>
    </location>
</feature>
<evidence type="ECO:0000256" key="1">
    <source>
        <dbReference type="SAM" id="MobiDB-lite"/>
    </source>
</evidence>
<dbReference type="PANTHER" id="PTHR39610:SF1">
    <property type="match status" value="1"/>
</dbReference>
<gene>
    <name evidence="2" type="ORF">QBC32DRAFT_4868</name>
</gene>
<protein>
    <submittedName>
        <fullName evidence="2">Uncharacterized protein</fullName>
    </submittedName>
</protein>
<dbReference type="AlphaFoldDB" id="A0AAN6NTY0"/>
<name>A0AAN6NTY0_9PEZI</name>
<comment type="caution">
    <text evidence="2">The sequence shown here is derived from an EMBL/GenBank/DDBJ whole genome shotgun (WGS) entry which is preliminary data.</text>
</comment>
<organism evidence="2 3">
    <name type="scientific">Pseudoneurospora amorphoporcata</name>
    <dbReference type="NCBI Taxonomy" id="241081"/>
    <lineage>
        <taxon>Eukaryota</taxon>
        <taxon>Fungi</taxon>
        <taxon>Dikarya</taxon>
        <taxon>Ascomycota</taxon>
        <taxon>Pezizomycotina</taxon>
        <taxon>Sordariomycetes</taxon>
        <taxon>Sordariomycetidae</taxon>
        <taxon>Sordariales</taxon>
        <taxon>Sordariaceae</taxon>
        <taxon>Pseudoneurospora</taxon>
    </lineage>
</organism>
<feature type="region of interest" description="Disordered" evidence="1">
    <location>
        <begin position="329"/>
        <end position="442"/>
    </location>
</feature>
<reference evidence="2" key="1">
    <citation type="journal article" date="2023" name="Mol. Phylogenet. Evol.">
        <title>Genome-scale phylogeny and comparative genomics of the fungal order Sordariales.</title>
        <authorList>
            <person name="Hensen N."/>
            <person name="Bonometti L."/>
            <person name="Westerberg I."/>
            <person name="Brannstrom I.O."/>
            <person name="Guillou S."/>
            <person name="Cros-Aarteil S."/>
            <person name="Calhoun S."/>
            <person name="Haridas S."/>
            <person name="Kuo A."/>
            <person name="Mondo S."/>
            <person name="Pangilinan J."/>
            <person name="Riley R."/>
            <person name="LaButti K."/>
            <person name="Andreopoulos B."/>
            <person name="Lipzen A."/>
            <person name="Chen C."/>
            <person name="Yan M."/>
            <person name="Daum C."/>
            <person name="Ng V."/>
            <person name="Clum A."/>
            <person name="Steindorff A."/>
            <person name="Ohm R.A."/>
            <person name="Martin F."/>
            <person name="Silar P."/>
            <person name="Natvig D.O."/>
            <person name="Lalanne C."/>
            <person name="Gautier V."/>
            <person name="Ament-Velasquez S.L."/>
            <person name="Kruys A."/>
            <person name="Hutchinson M.I."/>
            <person name="Powell A.J."/>
            <person name="Barry K."/>
            <person name="Miller A.N."/>
            <person name="Grigoriev I.V."/>
            <person name="Debuchy R."/>
            <person name="Gladieux P."/>
            <person name="Hiltunen Thoren M."/>
            <person name="Johannesson H."/>
        </authorList>
    </citation>
    <scope>NUCLEOTIDE SEQUENCE</scope>
    <source>
        <strain evidence="2">CBS 626.80</strain>
    </source>
</reference>
<feature type="compositionally biased region" description="Basic and acidic residues" evidence="1">
    <location>
        <begin position="381"/>
        <end position="393"/>
    </location>
</feature>
<evidence type="ECO:0000313" key="2">
    <source>
        <dbReference type="EMBL" id="KAK3950966.1"/>
    </source>
</evidence>
<dbReference type="EMBL" id="MU859161">
    <property type="protein sequence ID" value="KAK3950966.1"/>
    <property type="molecule type" value="Genomic_DNA"/>
</dbReference>
<evidence type="ECO:0000313" key="3">
    <source>
        <dbReference type="Proteomes" id="UP001303222"/>
    </source>
</evidence>
<sequence>MSSQPAPKTIASHTASQSQTASEAASQQMLPPPVPNSPALNILPSNQPAVNNAVSSSPWPSPHYLPSSITMKDNAGVDPGLGPTRHPRPLTAADLHLQLEKEQEAVVNRLSRELSMLRAAQNASVVSNASMISNASSASASASGAESVPIGDAYIGSGAPGLSHHRVSMHHRTSSSASTRSLTANAGSISTSLAGISSPVPVRPTQPLPIGGISLSRQNSAASRRSQAGSPSSAHFVGSYSGALPTHSFTPSSNPSDPSTVNYFAHRMSGAYHSMAATPGSVPISEQSPAILPGTPRFEETAFYRGELENVKRENEALKRRVRELERMVRERRASDASRASQGGAGPLAPRTRSDSTSTTASVSVTASTAATGGVSIAAPRDADPTTRAERPRVVSTISSIAVGVPEDEVRVGESAASSGLGEHDRGRKQDKGPEAEGQTQA</sequence>
<dbReference type="PANTHER" id="PTHR39610">
    <property type="entry name" value="BZIP DOMAIN-CONTAINING PROTEIN-RELATED"/>
    <property type="match status" value="1"/>
</dbReference>
<accession>A0AAN6NTY0</accession>
<feature type="compositionally biased region" description="Low complexity" evidence="1">
    <location>
        <begin position="356"/>
        <end position="379"/>
    </location>
</feature>
<feature type="compositionally biased region" description="Basic residues" evidence="1">
    <location>
        <begin position="163"/>
        <end position="173"/>
    </location>
</feature>
<feature type="compositionally biased region" description="Low complexity" evidence="1">
    <location>
        <begin position="214"/>
        <end position="234"/>
    </location>
</feature>
<feature type="compositionally biased region" description="Basic and acidic residues" evidence="1">
    <location>
        <begin position="422"/>
        <end position="435"/>
    </location>
</feature>
<proteinExistence type="predicted"/>
<feature type="compositionally biased region" description="Low complexity" evidence="1">
    <location>
        <begin position="11"/>
        <end position="28"/>
    </location>
</feature>
<feature type="compositionally biased region" description="Polar residues" evidence="1">
    <location>
        <begin position="182"/>
        <end position="195"/>
    </location>
</feature>
<feature type="compositionally biased region" description="Polar residues" evidence="1">
    <location>
        <begin position="43"/>
        <end position="58"/>
    </location>
</feature>
<feature type="region of interest" description="Disordered" evidence="1">
    <location>
        <begin position="162"/>
        <end position="239"/>
    </location>
</feature>
<dbReference type="Proteomes" id="UP001303222">
    <property type="component" value="Unassembled WGS sequence"/>
</dbReference>
<keyword evidence="3" id="KW-1185">Reference proteome</keyword>